<evidence type="ECO:0000259" key="5">
    <source>
        <dbReference type="Pfam" id="PF00155"/>
    </source>
</evidence>
<dbReference type="InterPro" id="IPR004839">
    <property type="entry name" value="Aminotransferase_I/II_large"/>
</dbReference>
<dbReference type="GO" id="GO:0030170">
    <property type="term" value="F:pyridoxal phosphate binding"/>
    <property type="evidence" value="ECO:0007669"/>
    <property type="project" value="InterPro"/>
</dbReference>
<keyword evidence="4" id="KW-0663">Pyridoxal phosphate</keyword>
<comment type="cofactor">
    <cofactor evidence="1">
        <name>pyridoxal 5'-phosphate</name>
        <dbReference type="ChEBI" id="CHEBI:597326"/>
    </cofactor>
</comment>
<dbReference type="RefSeq" id="XP_035454961.2">
    <property type="nucleotide sequence ID" value="XM_035599068.2"/>
</dbReference>
<organism evidence="6 7">
    <name type="scientific">Spodoptera frugiperda</name>
    <name type="common">Fall armyworm</name>
    <dbReference type="NCBI Taxonomy" id="7108"/>
    <lineage>
        <taxon>Eukaryota</taxon>
        <taxon>Metazoa</taxon>
        <taxon>Ecdysozoa</taxon>
        <taxon>Arthropoda</taxon>
        <taxon>Hexapoda</taxon>
        <taxon>Insecta</taxon>
        <taxon>Pterygota</taxon>
        <taxon>Neoptera</taxon>
        <taxon>Endopterygota</taxon>
        <taxon>Lepidoptera</taxon>
        <taxon>Glossata</taxon>
        <taxon>Ditrysia</taxon>
        <taxon>Noctuoidea</taxon>
        <taxon>Noctuidae</taxon>
        <taxon>Amphipyrinae</taxon>
        <taxon>Spodoptera</taxon>
    </lineage>
</organism>
<evidence type="ECO:0000256" key="4">
    <source>
        <dbReference type="ARBA" id="ARBA00022898"/>
    </source>
</evidence>
<dbReference type="AlphaFoldDB" id="A0A9R0DIQ1"/>
<feature type="domain" description="Aminotransferase class I/classII large" evidence="5">
    <location>
        <begin position="131"/>
        <end position="462"/>
    </location>
</feature>
<keyword evidence="6" id="KW-1185">Reference proteome</keyword>
<keyword evidence="2 7" id="KW-0032">Aminotransferase</keyword>
<evidence type="ECO:0000256" key="3">
    <source>
        <dbReference type="ARBA" id="ARBA00022679"/>
    </source>
</evidence>
<dbReference type="OrthoDB" id="691673at2759"/>
<evidence type="ECO:0000256" key="2">
    <source>
        <dbReference type="ARBA" id="ARBA00022576"/>
    </source>
</evidence>
<name>A0A9R0DIQ1_SPOFR</name>
<protein>
    <submittedName>
        <fullName evidence="7">Kynurenine/alpha-aminoadipate aminotransferase, mitochondrial</fullName>
    </submittedName>
</protein>
<dbReference type="GO" id="GO:0016212">
    <property type="term" value="F:kynurenine-oxoglutarate transaminase activity"/>
    <property type="evidence" value="ECO:0007669"/>
    <property type="project" value="TreeGrafter"/>
</dbReference>
<reference evidence="7" key="1">
    <citation type="submission" date="2025-08" db="UniProtKB">
        <authorList>
            <consortium name="RefSeq"/>
        </authorList>
    </citation>
    <scope>IDENTIFICATION</scope>
    <source>
        <tissue evidence="7">Whole larval tissue</tissue>
    </source>
</reference>
<dbReference type="GO" id="GO:1901605">
    <property type="term" value="P:alpha-amino acid metabolic process"/>
    <property type="evidence" value="ECO:0007669"/>
    <property type="project" value="TreeGrafter"/>
</dbReference>
<dbReference type="InterPro" id="IPR015424">
    <property type="entry name" value="PyrdxlP-dep_Trfase"/>
</dbReference>
<keyword evidence="3" id="KW-0808">Transferase</keyword>
<dbReference type="PANTHER" id="PTHR42790">
    <property type="entry name" value="AMINOTRANSFERASE"/>
    <property type="match status" value="1"/>
</dbReference>
<accession>A0A9R0DIQ1</accession>
<dbReference type="InterPro" id="IPR015421">
    <property type="entry name" value="PyrdxlP-dep_Trfase_major"/>
</dbReference>
<sequence length="485" mass="55508">MFVTTKLRRVNRELAKRLFEARAVTLVLKKDFSQRDVDVNEFFKFYNESSYQEDRYKPLTEQDYDRFLSTRAARREPALTRQITSLAYKVGKEMISLAEGMPNEQVFPFTRLSMETKFSNMVLEGKDLAAALQYVPSQGLPALLSELRKFQSETHRPPGEVPRDVLITNGGQHGIYQCVELLVEPGDPVITCEYAYTGIHSTMRPYQPEIIGIPEDKDGMIPETLDAVLGERLRRGLKMPKMMYITPTGSNPTGTVLPEDRRRQIYELACRYDFLIIEDDPYMFLNYTDRPIPSLLSMDTCGRVIRLDSVSKVVSAGLRGAWMTAPTPLLQRIELHTQAELLHSCTLAQAILHQLVQCRKSLASHLLNARDFYRARRDALHAALKPVEHLAPYNMPDAGLFFWLRVNGVDDVYNMVFQTAFQRGLMLIPGQAFLFDTNAPCPYVRLTFSKIRLEDMDKAVSNLVEIIREEQQRTLQKPKRVATEG</sequence>
<dbReference type="SUPFAM" id="SSF53383">
    <property type="entry name" value="PLP-dependent transferases"/>
    <property type="match status" value="1"/>
</dbReference>
<dbReference type="GeneID" id="118279380"/>
<evidence type="ECO:0000256" key="1">
    <source>
        <dbReference type="ARBA" id="ARBA00001933"/>
    </source>
</evidence>
<gene>
    <name evidence="7" type="primary">LOC118279380</name>
</gene>
<dbReference type="Gene3D" id="3.40.640.10">
    <property type="entry name" value="Type I PLP-dependent aspartate aminotransferase-like (Major domain)"/>
    <property type="match status" value="1"/>
</dbReference>
<proteinExistence type="predicted"/>
<dbReference type="CDD" id="cd00609">
    <property type="entry name" value="AAT_like"/>
    <property type="match status" value="1"/>
</dbReference>
<dbReference type="Pfam" id="PF00155">
    <property type="entry name" value="Aminotran_1_2"/>
    <property type="match status" value="1"/>
</dbReference>
<evidence type="ECO:0000313" key="6">
    <source>
        <dbReference type="Proteomes" id="UP000829999"/>
    </source>
</evidence>
<evidence type="ECO:0000313" key="7">
    <source>
        <dbReference type="RefSeq" id="XP_035454961.2"/>
    </source>
</evidence>
<dbReference type="PANTHER" id="PTHR42790:SF19">
    <property type="entry name" value="KYNURENINE_ALPHA-AMINOADIPATE AMINOTRANSFERASE, MITOCHONDRIAL"/>
    <property type="match status" value="1"/>
</dbReference>
<dbReference type="Proteomes" id="UP000829999">
    <property type="component" value="Chromosome 14"/>
</dbReference>
<dbReference type="InterPro" id="IPR050859">
    <property type="entry name" value="Class-I_PLP-dep_aminotransf"/>
</dbReference>